<feature type="transmembrane region" description="Helical" evidence="6">
    <location>
        <begin position="308"/>
        <end position="330"/>
    </location>
</feature>
<feature type="transmembrane region" description="Helical" evidence="6">
    <location>
        <begin position="399"/>
        <end position="420"/>
    </location>
</feature>
<evidence type="ECO:0000313" key="7">
    <source>
        <dbReference type="EMBL" id="MBB2956777.1"/>
    </source>
</evidence>
<organism evidence="7 8">
    <name type="scientific">Pseudoclavibacter helvolus</name>
    <dbReference type="NCBI Taxonomy" id="255205"/>
    <lineage>
        <taxon>Bacteria</taxon>
        <taxon>Bacillati</taxon>
        <taxon>Actinomycetota</taxon>
        <taxon>Actinomycetes</taxon>
        <taxon>Micrococcales</taxon>
        <taxon>Microbacteriaceae</taxon>
        <taxon>Pseudoclavibacter</taxon>
    </lineage>
</organism>
<proteinExistence type="predicted"/>
<dbReference type="PANTHER" id="PTHR30250:SF11">
    <property type="entry name" value="O-ANTIGEN TRANSPORTER-RELATED"/>
    <property type="match status" value="1"/>
</dbReference>
<feature type="transmembrane region" description="Helical" evidence="6">
    <location>
        <begin position="233"/>
        <end position="251"/>
    </location>
</feature>
<sequence length="452" mass="46944">MPQQNAPALTVGAKQNTPVKRDFTPYATRIKSAVFGNAFPPLAALASQPILAQALGADGRGLAAAAVAPLLLATSAATLGLPEAVTHAVARNRSSMNSAMLRASIATLLSAIVAIGVIVASSEWLSAGNGDLSQLIVLVAFALIPTVLVGVARGAASGLHEWRMVATERAVNSGARLAALLVLMLTGHLTVTTAALTLALTPVVGGLTYLVIWKRAKQLPEPPARVKATLPELLSFGLRVWIGAISGILLMRLDQTLMNPLAGAIELGFYVVAVAVSEVPLIVNGAIRDVTFASESAGFDRRRVERASRVSTIAAFFIALTIAASMWLWLPILFGEEFSPAIPVALILLAAVVLGNPGSVAGAGLSALGRPGLRSISLLIACLVNLAIMIALVPTLGAMGAAIATLVGNLISSNLNIIFLRKIGGTGLLDFYKFAPRDVKDMVRAFAKRGRK</sequence>
<dbReference type="GO" id="GO:0005886">
    <property type="term" value="C:plasma membrane"/>
    <property type="evidence" value="ECO:0007669"/>
    <property type="project" value="UniProtKB-SubCell"/>
</dbReference>
<feature type="transmembrane region" description="Helical" evidence="6">
    <location>
        <begin position="342"/>
        <end position="368"/>
    </location>
</feature>
<evidence type="ECO:0000256" key="6">
    <source>
        <dbReference type="SAM" id="Phobius"/>
    </source>
</evidence>
<dbReference type="InterPro" id="IPR002797">
    <property type="entry name" value="Polysacc_synth"/>
</dbReference>
<dbReference type="PANTHER" id="PTHR30250">
    <property type="entry name" value="PST FAMILY PREDICTED COLANIC ACID TRANSPORTER"/>
    <property type="match status" value="1"/>
</dbReference>
<keyword evidence="8" id="KW-1185">Reference proteome</keyword>
<comment type="caution">
    <text evidence="7">The sequence shown here is derived from an EMBL/GenBank/DDBJ whole genome shotgun (WGS) entry which is preliminary data.</text>
</comment>
<dbReference type="Proteomes" id="UP000545286">
    <property type="component" value="Unassembled WGS sequence"/>
</dbReference>
<keyword evidence="5 6" id="KW-0472">Membrane</keyword>
<dbReference type="RefSeq" id="WP_183623192.1">
    <property type="nucleotide sequence ID" value="NZ_JACHWJ010000001.1"/>
</dbReference>
<feature type="transmembrane region" description="Helical" evidence="6">
    <location>
        <begin position="132"/>
        <end position="152"/>
    </location>
</feature>
<reference evidence="7 8" key="1">
    <citation type="submission" date="2020-08" db="EMBL/GenBank/DDBJ databases">
        <title>Sequencing the genomes of 1000 actinobacteria strains.</title>
        <authorList>
            <person name="Klenk H.-P."/>
        </authorList>
    </citation>
    <scope>NUCLEOTIDE SEQUENCE [LARGE SCALE GENOMIC DNA]</scope>
    <source>
        <strain evidence="7 8">DSM 20419</strain>
    </source>
</reference>
<gene>
    <name evidence="7" type="ORF">FHX72_000889</name>
</gene>
<comment type="subcellular location">
    <subcellularLocation>
        <location evidence="1">Cell membrane</location>
        <topology evidence="1">Multi-pass membrane protein</topology>
    </subcellularLocation>
</comment>
<protein>
    <submittedName>
        <fullName evidence="7">O-antigen/teichoic acid export membrane protein</fullName>
    </submittedName>
</protein>
<keyword evidence="2" id="KW-1003">Cell membrane</keyword>
<evidence type="ECO:0000256" key="5">
    <source>
        <dbReference type="ARBA" id="ARBA00023136"/>
    </source>
</evidence>
<dbReference type="Pfam" id="PF01943">
    <property type="entry name" value="Polysacc_synt"/>
    <property type="match status" value="1"/>
</dbReference>
<dbReference type="AlphaFoldDB" id="A0A7W4YE39"/>
<evidence type="ECO:0000256" key="3">
    <source>
        <dbReference type="ARBA" id="ARBA00022692"/>
    </source>
</evidence>
<evidence type="ECO:0000256" key="1">
    <source>
        <dbReference type="ARBA" id="ARBA00004651"/>
    </source>
</evidence>
<feature type="transmembrane region" description="Helical" evidence="6">
    <location>
        <begin position="195"/>
        <end position="212"/>
    </location>
</feature>
<feature type="transmembrane region" description="Helical" evidence="6">
    <location>
        <begin position="267"/>
        <end position="287"/>
    </location>
</feature>
<dbReference type="EMBL" id="JACHWJ010000001">
    <property type="protein sequence ID" value="MBB2956777.1"/>
    <property type="molecule type" value="Genomic_DNA"/>
</dbReference>
<feature type="transmembrane region" description="Helical" evidence="6">
    <location>
        <begin position="173"/>
        <end position="189"/>
    </location>
</feature>
<keyword evidence="3 6" id="KW-0812">Transmembrane</keyword>
<feature type="transmembrane region" description="Helical" evidence="6">
    <location>
        <begin position="375"/>
        <end position="393"/>
    </location>
</feature>
<name>A0A7W4YE39_9MICO</name>
<evidence type="ECO:0000256" key="4">
    <source>
        <dbReference type="ARBA" id="ARBA00022989"/>
    </source>
</evidence>
<accession>A0A7W4YE39</accession>
<feature type="transmembrane region" description="Helical" evidence="6">
    <location>
        <begin position="99"/>
        <end position="120"/>
    </location>
</feature>
<evidence type="ECO:0000313" key="8">
    <source>
        <dbReference type="Proteomes" id="UP000545286"/>
    </source>
</evidence>
<keyword evidence="4 6" id="KW-1133">Transmembrane helix</keyword>
<dbReference type="InterPro" id="IPR050833">
    <property type="entry name" value="Poly_Biosynth_Transport"/>
</dbReference>
<evidence type="ECO:0000256" key="2">
    <source>
        <dbReference type="ARBA" id="ARBA00022475"/>
    </source>
</evidence>